<feature type="binding site" evidence="4">
    <location>
        <begin position="4"/>
        <end position="8"/>
    </location>
    <ligand>
        <name>ATP</name>
        <dbReference type="ChEBI" id="CHEBI:30616"/>
    </ligand>
</feature>
<reference evidence="6 7" key="1">
    <citation type="journal article" date="2015" name="Stand. Genomic Sci.">
        <title>Genomic Encyclopedia of Bacterial and Archaeal Type Strains, Phase III: the genomes of soil and plant-associated and newly described type strains.</title>
        <authorList>
            <person name="Whitman W.B."/>
            <person name="Woyke T."/>
            <person name="Klenk H.P."/>
            <person name="Zhou Y."/>
            <person name="Lilburn T.G."/>
            <person name="Beck B.J."/>
            <person name="De Vos P."/>
            <person name="Vandamme P."/>
            <person name="Eisen J.A."/>
            <person name="Garrity G."/>
            <person name="Hugenholtz P."/>
            <person name="Kyrpides N.C."/>
        </authorList>
    </citation>
    <scope>NUCLEOTIDE SEQUENCE [LARGE SCALE GENOMIC DNA]</scope>
    <source>
        <strain evidence="6 7">CGMCC 1.10116</strain>
    </source>
</reference>
<dbReference type="PANTHER" id="PTHR23407">
    <property type="entry name" value="ATPASE INHIBITOR/5-FORMYLTETRAHYDROFOLATE CYCLO-LIGASE"/>
    <property type="match status" value="1"/>
</dbReference>
<dbReference type="AlphaFoldDB" id="A0A562QMB4"/>
<keyword evidence="5" id="KW-0479">Metal-binding</keyword>
<evidence type="ECO:0000256" key="5">
    <source>
        <dbReference type="RuleBase" id="RU361279"/>
    </source>
</evidence>
<comment type="caution">
    <text evidence="6">The sequence shown here is derived from an EMBL/GenBank/DDBJ whole genome shotgun (WGS) entry which is preliminary data.</text>
</comment>
<dbReference type="SUPFAM" id="SSF100950">
    <property type="entry name" value="NagB/RpiA/CoA transferase-like"/>
    <property type="match status" value="1"/>
</dbReference>
<keyword evidence="5" id="KW-0460">Magnesium</keyword>
<sequence length="186" mass="20989">MNSKRYIRNQVKEALDSLTDEQYRQASQQIADHLIASSDWKASNVVALTISRGREVNTNQIIQLAWEQGKRVAVPRADFIEKTMTFYEIKNFAELEEGDYGLREPVPNICPIVPFDELDLIIVPGLAFDKDGGRLGFGGGFYDRFLPKVKVKTIALAFSCQLVPLVPTEEHDQKVDDIICPTGFVR</sequence>
<dbReference type="NCBIfam" id="TIGR02727">
    <property type="entry name" value="MTHFS_bact"/>
    <property type="match status" value="1"/>
</dbReference>
<comment type="catalytic activity">
    <reaction evidence="5">
        <text>(6S)-5-formyl-5,6,7,8-tetrahydrofolate + ATP = (6R)-5,10-methenyltetrahydrofolate + ADP + phosphate</text>
        <dbReference type="Rhea" id="RHEA:10488"/>
        <dbReference type="ChEBI" id="CHEBI:30616"/>
        <dbReference type="ChEBI" id="CHEBI:43474"/>
        <dbReference type="ChEBI" id="CHEBI:57455"/>
        <dbReference type="ChEBI" id="CHEBI:57457"/>
        <dbReference type="ChEBI" id="CHEBI:456216"/>
        <dbReference type="EC" id="6.3.3.2"/>
    </reaction>
</comment>
<keyword evidence="7" id="KW-1185">Reference proteome</keyword>
<dbReference type="InterPro" id="IPR002698">
    <property type="entry name" value="FTHF_cligase"/>
</dbReference>
<evidence type="ECO:0000256" key="3">
    <source>
        <dbReference type="ARBA" id="ARBA00022840"/>
    </source>
</evidence>
<dbReference type="GO" id="GO:0009396">
    <property type="term" value="P:folic acid-containing compound biosynthetic process"/>
    <property type="evidence" value="ECO:0007669"/>
    <property type="project" value="TreeGrafter"/>
</dbReference>
<protein>
    <recommendedName>
        <fullName evidence="5">5-formyltetrahydrofolate cyclo-ligase</fullName>
        <ecNumber evidence="5">6.3.3.2</ecNumber>
    </recommendedName>
</protein>
<feature type="binding site" evidence="4">
    <location>
        <position position="55"/>
    </location>
    <ligand>
        <name>substrate</name>
    </ligand>
</feature>
<feature type="binding site" evidence="4">
    <location>
        <position position="50"/>
    </location>
    <ligand>
        <name>substrate</name>
    </ligand>
</feature>
<dbReference type="GO" id="GO:0005524">
    <property type="term" value="F:ATP binding"/>
    <property type="evidence" value="ECO:0007669"/>
    <property type="project" value="UniProtKB-KW"/>
</dbReference>
<dbReference type="GO" id="GO:0046872">
    <property type="term" value="F:metal ion binding"/>
    <property type="evidence" value="ECO:0007669"/>
    <property type="project" value="UniProtKB-KW"/>
</dbReference>
<dbReference type="OrthoDB" id="9801938at2"/>
<evidence type="ECO:0000256" key="2">
    <source>
        <dbReference type="ARBA" id="ARBA00022741"/>
    </source>
</evidence>
<name>A0A562QMB4_9BACI</name>
<proteinExistence type="inferred from homology"/>
<dbReference type="RefSeq" id="WP_158639991.1">
    <property type="nucleotide sequence ID" value="NZ_VLKZ01000003.1"/>
</dbReference>
<evidence type="ECO:0000313" key="7">
    <source>
        <dbReference type="Proteomes" id="UP000315711"/>
    </source>
</evidence>
<keyword evidence="2 4" id="KW-0547">Nucleotide-binding</keyword>
<dbReference type="EMBL" id="VLKZ01000003">
    <property type="protein sequence ID" value="TWI57813.1"/>
    <property type="molecule type" value="Genomic_DNA"/>
</dbReference>
<accession>A0A562QMB4</accession>
<gene>
    <name evidence="6" type="ORF">IQ10_01141</name>
</gene>
<dbReference type="Proteomes" id="UP000315711">
    <property type="component" value="Unassembled WGS sequence"/>
</dbReference>
<dbReference type="InterPro" id="IPR037171">
    <property type="entry name" value="NagB/RpiA_transferase-like"/>
</dbReference>
<keyword evidence="6" id="KW-0436">Ligase</keyword>
<evidence type="ECO:0000256" key="1">
    <source>
        <dbReference type="ARBA" id="ARBA00010638"/>
    </source>
</evidence>
<dbReference type="Gene3D" id="3.40.50.10420">
    <property type="entry name" value="NagB/RpiA/CoA transferase-like"/>
    <property type="match status" value="1"/>
</dbReference>
<organism evidence="6 7">
    <name type="scientific">Halalkalibacter nanhaiisediminis</name>
    <dbReference type="NCBI Taxonomy" id="688079"/>
    <lineage>
        <taxon>Bacteria</taxon>
        <taxon>Bacillati</taxon>
        <taxon>Bacillota</taxon>
        <taxon>Bacilli</taxon>
        <taxon>Bacillales</taxon>
        <taxon>Bacillaceae</taxon>
        <taxon>Halalkalibacter</taxon>
    </lineage>
</organism>
<dbReference type="GO" id="GO:0035999">
    <property type="term" value="P:tetrahydrofolate interconversion"/>
    <property type="evidence" value="ECO:0007669"/>
    <property type="project" value="TreeGrafter"/>
</dbReference>
<keyword evidence="3 4" id="KW-0067">ATP-binding</keyword>
<evidence type="ECO:0000313" key="6">
    <source>
        <dbReference type="EMBL" id="TWI57813.1"/>
    </source>
</evidence>
<dbReference type="Pfam" id="PF01812">
    <property type="entry name" value="5-FTHF_cyc-lig"/>
    <property type="match status" value="1"/>
</dbReference>
<dbReference type="PIRSF" id="PIRSF006806">
    <property type="entry name" value="FTHF_cligase"/>
    <property type="match status" value="1"/>
</dbReference>
<comment type="similarity">
    <text evidence="1 5">Belongs to the 5-formyltetrahydrofolate cyclo-ligase family.</text>
</comment>
<dbReference type="PANTHER" id="PTHR23407:SF1">
    <property type="entry name" value="5-FORMYLTETRAHYDROFOLATE CYCLO-LIGASE"/>
    <property type="match status" value="1"/>
</dbReference>
<comment type="cofactor">
    <cofactor evidence="5">
        <name>Mg(2+)</name>
        <dbReference type="ChEBI" id="CHEBI:18420"/>
    </cofactor>
</comment>
<dbReference type="InterPro" id="IPR024185">
    <property type="entry name" value="FTHF_cligase-like_sf"/>
</dbReference>
<dbReference type="EC" id="6.3.3.2" evidence="5"/>
<feature type="binding site" evidence="4">
    <location>
        <begin position="134"/>
        <end position="142"/>
    </location>
    <ligand>
        <name>ATP</name>
        <dbReference type="ChEBI" id="CHEBI:30616"/>
    </ligand>
</feature>
<evidence type="ECO:0000256" key="4">
    <source>
        <dbReference type="PIRSR" id="PIRSR006806-1"/>
    </source>
</evidence>
<dbReference type="GO" id="GO:0030272">
    <property type="term" value="F:5-formyltetrahydrofolate cyclo-ligase activity"/>
    <property type="evidence" value="ECO:0007669"/>
    <property type="project" value="UniProtKB-EC"/>
</dbReference>